<gene>
    <name evidence="3" type="primary">pasT</name>
    <name evidence="3" type="ORF">Psal009_03231</name>
</gene>
<dbReference type="PANTHER" id="PTHR12901:SF10">
    <property type="entry name" value="COENZYME Q-BINDING PROTEIN COQ10, MITOCHONDRIAL"/>
    <property type="match status" value="1"/>
</dbReference>
<dbReference type="Pfam" id="PF03364">
    <property type="entry name" value="Polyketide_cyc"/>
    <property type="match status" value="1"/>
</dbReference>
<dbReference type="InterPro" id="IPR044996">
    <property type="entry name" value="COQ10-like"/>
</dbReference>
<evidence type="ECO:0000256" key="2">
    <source>
        <dbReference type="ARBA" id="ARBA00022649"/>
    </source>
</evidence>
<dbReference type="AlphaFoldDB" id="A0A9Q5VC98"/>
<comment type="similarity">
    <text evidence="1">Belongs to the ribosome association toxin RatA family.</text>
</comment>
<dbReference type="InterPro" id="IPR023393">
    <property type="entry name" value="START-like_dom_sf"/>
</dbReference>
<dbReference type="PANTHER" id="PTHR12901">
    <property type="entry name" value="SPERM PROTEIN HOMOLOG"/>
    <property type="match status" value="1"/>
</dbReference>
<dbReference type="RefSeq" id="WP_016209302.1">
    <property type="nucleotide sequence ID" value="NZ_CP012413.1"/>
</dbReference>
<evidence type="ECO:0000313" key="4">
    <source>
        <dbReference type="Proteomes" id="UP000422232"/>
    </source>
</evidence>
<dbReference type="GO" id="GO:0045333">
    <property type="term" value="P:cellular respiration"/>
    <property type="evidence" value="ECO:0007669"/>
    <property type="project" value="InterPro"/>
</dbReference>
<reference evidence="3 4" key="1">
    <citation type="submission" date="2019-04" db="EMBL/GenBank/DDBJ databases">
        <title>Complete genome sequencing of Piscirickettsia salmonis strain Psal-009.</title>
        <authorList>
            <person name="Schober I."/>
            <person name="Bunk B."/>
            <person name="Sproer C."/>
            <person name="Carril G.P."/>
            <person name="Riedel T."/>
            <person name="Flores-Herrera P.A."/>
            <person name="Nourdin-Galindo G."/>
            <person name="Marshall S.H."/>
            <person name="Overmann J."/>
        </authorList>
    </citation>
    <scope>NUCLEOTIDE SEQUENCE [LARGE SCALE GENOMIC DNA]</scope>
    <source>
        <strain evidence="3 4">Psal-009</strain>
    </source>
</reference>
<evidence type="ECO:0000256" key="1">
    <source>
        <dbReference type="ARBA" id="ARBA00008918"/>
    </source>
</evidence>
<dbReference type="CDD" id="cd07813">
    <property type="entry name" value="COQ10p_like"/>
    <property type="match status" value="1"/>
</dbReference>
<keyword evidence="2" id="KW-1277">Toxin-antitoxin system</keyword>
<dbReference type="GO" id="GO:0048039">
    <property type="term" value="F:ubiquinone binding"/>
    <property type="evidence" value="ECO:0007669"/>
    <property type="project" value="InterPro"/>
</dbReference>
<sequence>MKVNRKALVPYCVEEMYPLIQGIEHYAEFLPWCSESVILSESDDAVVARLTISRGSLKKSFTTRNRGTENQAVYMELVEGPFRSLTGCWRLEPLADNACRVLLDVEFEFSNKLVAIAFGPIFNTVVSSMVDAFLKRARVIYGEREL</sequence>
<organism evidence="3 4">
    <name type="scientific">Piscirickettsia salmonis</name>
    <dbReference type="NCBI Taxonomy" id="1238"/>
    <lineage>
        <taxon>Bacteria</taxon>
        <taxon>Pseudomonadati</taxon>
        <taxon>Pseudomonadota</taxon>
        <taxon>Gammaproteobacteria</taxon>
        <taxon>Thiotrichales</taxon>
        <taxon>Piscirickettsiaceae</taxon>
        <taxon>Piscirickettsia</taxon>
    </lineage>
</organism>
<accession>A0A9Q5VC98</accession>
<dbReference type="Gene3D" id="3.30.530.20">
    <property type="match status" value="1"/>
</dbReference>
<dbReference type="SUPFAM" id="SSF55961">
    <property type="entry name" value="Bet v1-like"/>
    <property type="match status" value="1"/>
</dbReference>
<proteinExistence type="inferred from homology"/>
<evidence type="ECO:0000313" key="3">
    <source>
        <dbReference type="EMBL" id="QGO07288.1"/>
    </source>
</evidence>
<dbReference type="EMBL" id="CP038908">
    <property type="protein sequence ID" value="QGO07288.1"/>
    <property type="molecule type" value="Genomic_DNA"/>
</dbReference>
<name>A0A9Q5VC98_PISSA</name>
<keyword evidence="4" id="KW-1185">Reference proteome</keyword>
<dbReference type="GeneID" id="66742157"/>
<protein>
    <submittedName>
        <fullName evidence="3">Ribosome association toxin RatA</fullName>
    </submittedName>
</protein>
<dbReference type="InterPro" id="IPR005031">
    <property type="entry name" value="COQ10_START"/>
</dbReference>
<dbReference type="Proteomes" id="UP000422232">
    <property type="component" value="Chromosome"/>
</dbReference>